<sequence length="240" mass="27413">MNIGYDRIAPSPSYPIGTTKLDYLGFEWGDQHNIIKDFKSELKKSLREAQRGRCAYCRRTLYDDISTHMEHFVEKRQYVSYTFEILNISLSCGTCNTQKNAYHSSFNSMLKKRAERHKKAPITRCPTLSREIASGNPFPNTADQYRWVHPHFDLYSENITIDKGWIFVGSSIKGARTISGLKLNALAAIEKRALDERLSMRGGLLSTLVCALSEMSHHRADEIAGVVVKVLRRRRASVLR</sequence>
<name>A0A0N8R2F5_9PSED</name>
<dbReference type="GeneID" id="65078276"/>
<evidence type="ECO:0000313" key="4">
    <source>
        <dbReference type="Proteomes" id="UP000050411"/>
    </source>
</evidence>
<evidence type="ECO:0000313" key="3">
    <source>
        <dbReference type="EMBL" id="SDO48776.1"/>
    </source>
</evidence>
<comment type="caution">
    <text evidence="2">The sequence shown here is derived from an EMBL/GenBank/DDBJ whole genome shotgun (WGS) entry which is preliminary data.</text>
</comment>
<dbReference type="Proteomes" id="UP000183042">
    <property type="component" value="Unassembled WGS sequence"/>
</dbReference>
<evidence type="ECO:0000313" key="2">
    <source>
        <dbReference type="EMBL" id="KPW86646.1"/>
    </source>
</evidence>
<dbReference type="EMBL" id="LJQB01000025">
    <property type="protein sequence ID" value="KPW86646.1"/>
    <property type="molecule type" value="Genomic_DNA"/>
</dbReference>
<feature type="domain" description="HNH" evidence="1">
    <location>
        <begin position="54"/>
        <end position="100"/>
    </location>
</feature>
<dbReference type="GO" id="GO:0004519">
    <property type="term" value="F:endonuclease activity"/>
    <property type="evidence" value="ECO:0007669"/>
    <property type="project" value="InterPro"/>
</dbReference>
<dbReference type="AlphaFoldDB" id="A0A0N8R2F5"/>
<dbReference type="RefSeq" id="WP_143009968.1">
    <property type="nucleotide sequence ID" value="NZ_FNJH01000001.1"/>
</dbReference>
<dbReference type="PATRIC" id="fig|200452.3.peg.716"/>
<dbReference type="GO" id="GO:0003676">
    <property type="term" value="F:nucleic acid binding"/>
    <property type="evidence" value="ECO:0007669"/>
    <property type="project" value="InterPro"/>
</dbReference>
<dbReference type="InterPro" id="IPR002711">
    <property type="entry name" value="HNH"/>
</dbReference>
<dbReference type="GO" id="GO:0008270">
    <property type="term" value="F:zinc ion binding"/>
    <property type="evidence" value="ECO:0007669"/>
    <property type="project" value="InterPro"/>
</dbReference>
<dbReference type="Pfam" id="PF01844">
    <property type="entry name" value="HNH"/>
    <property type="match status" value="1"/>
</dbReference>
<dbReference type="EMBL" id="FNJH01000001">
    <property type="protein sequence ID" value="SDO48776.1"/>
    <property type="molecule type" value="Genomic_DNA"/>
</dbReference>
<evidence type="ECO:0000259" key="1">
    <source>
        <dbReference type="Pfam" id="PF01844"/>
    </source>
</evidence>
<keyword evidence="5" id="KW-1185">Reference proteome</keyword>
<protein>
    <submittedName>
        <fullName evidence="3">TIGR02646 family protein</fullName>
    </submittedName>
</protein>
<reference evidence="3 5" key="2">
    <citation type="submission" date="2016-10" db="EMBL/GenBank/DDBJ databases">
        <authorList>
            <person name="Varghese N."/>
            <person name="Submissions S."/>
        </authorList>
    </citation>
    <scope>NUCLEOTIDE SEQUENCE [LARGE SCALE GENOMIC DNA]</scope>
    <source>
        <strain evidence="3 5">DSM 14939</strain>
    </source>
</reference>
<accession>A0A0N8R2F5</accession>
<proteinExistence type="predicted"/>
<organism evidence="2 4">
    <name type="scientific">Pseudomonas congelans</name>
    <dbReference type="NCBI Taxonomy" id="200452"/>
    <lineage>
        <taxon>Bacteria</taxon>
        <taxon>Pseudomonadati</taxon>
        <taxon>Pseudomonadota</taxon>
        <taxon>Gammaproteobacteria</taxon>
        <taxon>Pseudomonadales</taxon>
        <taxon>Pseudomonadaceae</taxon>
        <taxon>Pseudomonas</taxon>
    </lineage>
</organism>
<gene>
    <name evidence="2" type="ORF">ALO92_00580</name>
    <name evidence="3" type="ORF">SAMN05216596_101538</name>
</gene>
<dbReference type="Gene3D" id="1.10.30.50">
    <property type="match status" value="1"/>
</dbReference>
<reference evidence="2 4" key="1">
    <citation type="submission" date="2015-09" db="EMBL/GenBank/DDBJ databases">
        <title>Genome announcement of multiple Pseudomonas syringae strains.</title>
        <authorList>
            <person name="Thakur S."/>
            <person name="Wang P.W."/>
            <person name="Gong Y."/>
            <person name="Weir B.S."/>
            <person name="Guttman D.S."/>
        </authorList>
    </citation>
    <scope>NUCLEOTIDE SEQUENCE [LARGE SCALE GENOMIC DNA]</scope>
    <source>
        <strain evidence="2 4">ICMP19117</strain>
    </source>
</reference>
<evidence type="ECO:0000313" key="5">
    <source>
        <dbReference type="Proteomes" id="UP000183042"/>
    </source>
</evidence>
<dbReference type="Proteomes" id="UP000050411">
    <property type="component" value="Unassembled WGS sequence"/>
</dbReference>